<accession>A0A1G5LH84</accession>
<evidence type="ECO:0000313" key="2">
    <source>
        <dbReference type="EMBL" id="SCZ11519.1"/>
    </source>
</evidence>
<protein>
    <submittedName>
        <fullName evidence="2">L-aminopeptidase/D-esterase</fullName>
    </submittedName>
</protein>
<dbReference type="PANTHER" id="PTHR36512:SF3">
    <property type="entry name" value="BLR5678 PROTEIN"/>
    <property type="match status" value="1"/>
</dbReference>
<dbReference type="AlphaFoldDB" id="A0A1G5LH84"/>
<dbReference type="InterPro" id="IPR016117">
    <property type="entry name" value="ArgJ-like_dom_sf"/>
</dbReference>
<name>A0A1G5LH84_9HYPH</name>
<dbReference type="EMBL" id="FMVJ01000017">
    <property type="protein sequence ID" value="SCZ11519.1"/>
    <property type="molecule type" value="Genomic_DNA"/>
</dbReference>
<dbReference type="OrthoDB" id="9808347at2"/>
<gene>
    <name evidence="2" type="ORF">SAMN02927923_04256</name>
</gene>
<keyword evidence="2" id="KW-0378">Hydrolase</keyword>
<organism evidence="2 3">
    <name type="scientific">Microvirga guangxiensis</name>
    <dbReference type="NCBI Taxonomy" id="549386"/>
    <lineage>
        <taxon>Bacteria</taxon>
        <taxon>Pseudomonadati</taxon>
        <taxon>Pseudomonadota</taxon>
        <taxon>Alphaproteobacteria</taxon>
        <taxon>Hyphomicrobiales</taxon>
        <taxon>Methylobacteriaceae</taxon>
        <taxon>Microvirga</taxon>
    </lineage>
</organism>
<comment type="similarity">
    <text evidence="1">Belongs to the peptidase S58 family.</text>
</comment>
<dbReference type="CDD" id="cd02252">
    <property type="entry name" value="nylC_like"/>
    <property type="match status" value="1"/>
</dbReference>
<dbReference type="SUPFAM" id="SSF56266">
    <property type="entry name" value="DmpA/ArgJ-like"/>
    <property type="match status" value="1"/>
</dbReference>
<dbReference type="GO" id="GO:0004177">
    <property type="term" value="F:aminopeptidase activity"/>
    <property type="evidence" value="ECO:0007669"/>
    <property type="project" value="UniProtKB-KW"/>
</dbReference>
<dbReference type="PANTHER" id="PTHR36512">
    <property type="entry name" value="D-AMINOPEPTIDASE"/>
    <property type="match status" value="1"/>
</dbReference>
<evidence type="ECO:0000256" key="1">
    <source>
        <dbReference type="ARBA" id="ARBA00007068"/>
    </source>
</evidence>
<keyword evidence="2" id="KW-0645">Protease</keyword>
<reference evidence="2 3" key="1">
    <citation type="submission" date="2016-10" db="EMBL/GenBank/DDBJ databases">
        <authorList>
            <person name="de Groot N.N."/>
        </authorList>
    </citation>
    <scope>NUCLEOTIDE SEQUENCE [LARGE SCALE GENOMIC DNA]</scope>
    <source>
        <strain evidence="2 3">CGMCC 1.7666</strain>
    </source>
</reference>
<keyword evidence="3" id="KW-1185">Reference proteome</keyword>
<dbReference type="Gene3D" id="3.60.70.12">
    <property type="entry name" value="L-amino peptidase D-ALA esterase/amidase"/>
    <property type="match status" value="1"/>
</dbReference>
<evidence type="ECO:0000313" key="3">
    <source>
        <dbReference type="Proteomes" id="UP000199569"/>
    </source>
</evidence>
<dbReference type="InterPro" id="IPR005321">
    <property type="entry name" value="Peptidase_S58_DmpA"/>
</dbReference>
<dbReference type="STRING" id="549386.SAMN02927923_04256"/>
<dbReference type="Proteomes" id="UP000199569">
    <property type="component" value="Unassembled WGS sequence"/>
</dbReference>
<keyword evidence="2" id="KW-0031">Aminopeptidase</keyword>
<proteinExistence type="inferred from homology"/>
<dbReference type="Pfam" id="PF03576">
    <property type="entry name" value="Peptidase_S58"/>
    <property type="match status" value="1"/>
</dbReference>
<sequence>MTALRNLITDVAGLRVGNAHDEALASGVTAILFDEPAVASYAVNGGAPGTRDTDLLEPDKAVPGVNAIVLSGGSAFGLDAAGGVQAYLRENGIGFAVGAALVPLVPQAITFDLLNGGNKDWDRYPPYRELGYEAARNAGLDFALGTAGGGYGATTVDVKGGLGSASAVTSGGYTVGALVIVNALSSALIGDGPHFWAGAYEEGEEFGGLGHPPRITAEMRKLDWKGRMRDAAPPISTTIALIATDAVLTKAQAKRLAVISHDGHAKGLRFAHALFDGDTVFAAATGRKPLKDEAGDFIEIGALAADCLARAIARGVYEATALPFEGAQPSWKDRFAGNALKPARG</sequence>